<feature type="domain" description="NTF2-like" evidence="3">
    <location>
        <begin position="196"/>
        <end position="303"/>
    </location>
</feature>
<name>A0A6A5HQ35_CAERE</name>
<sequence>MWTTPLILLLLSFYGISSEVIPDDPGFIDHLFNGIIPPRAHFHGFLAQDNNREVVEKFLARVTRSIESKDASIIGGLFQPGFIFKGCKGTYNKQQVIGMISQIPAGTNFHFVLKTVEDDGDSIKYSVSVSGFGPSPLDAEFTLNKVDQQLHCGRIPACQKTHFHGFIAHDTIGNIPPRAHFHGNSFVGAQPEDPNSIMSKFIEQMRQVIDDRNATELAKLFDDNFRFQGCPEVYSKADVIEKFATIPSFLPVGLNLKTAVWNNQGQIIFTVTITVFSQPDTDYEFVFCPYRNVLKSGRRPSCESERSGERSPHLIIGRSSGGDPLSSDYIVQELLDGMKRTIRSRDPKKIGEYFDDTFTFKGCQGTYTKDDTVKKITSIPPEYNLEFKLKSSKFNSQGQIEYTVSVSLPSKDPIDAEFVYCHFKHVLKSGGISACPARRFADFY</sequence>
<feature type="compositionally biased region" description="Basic and acidic residues" evidence="1">
    <location>
        <begin position="300"/>
        <end position="312"/>
    </location>
</feature>
<evidence type="ECO:0000256" key="2">
    <source>
        <dbReference type="SAM" id="SignalP"/>
    </source>
</evidence>
<dbReference type="KEGG" id="crq:GCK72_001158"/>
<organism evidence="4 5">
    <name type="scientific">Caenorhabditis remanei</name>
    <name type="common">Caenorhabditis vulgaris</name>
    <dbReference type="NCBI Taxonomy" id="31234"/>
    <lineage>
        <taxon>Eukaryota</taxon>
        <taxon>Metazoa</taxon>
        <taxon>Ecdysozoa</taxon>
        <taxon>Nematoda</taxon>
        <taxon>Chromadorea</taxon>
        <taxon>Rhabditida</taxon>
        <taxon>Rhabditina</taxon>
        <taxon>Rhabditomorpha</taxon>
        <taxon>Rhabditoidea</taxon>
        <taxon>Rhabditidae</taxon>
        <taxon>Peloderinae</taxon>
        <taxon>Caenorhabditis</taxon>
    </lineage>
</organism>
<accession>A0A6A5HQ35</accession>
<keyword evidence="2" id="KW-0732">Signal</keyword>
<gene>
    <name evidence="4" type="ORF">GCK72_001158</name>
</gene>
<dbReference type="PANTHER" id="PTHR33940:SF1">
    <property type="entry name" value="APOLIPOPHORIN-RELATED"/>
    <property type="match status" value="1"/>
</dbReference>
<feature type="domain" description="NTF2-like" evidence="3">
    <location>
        <begin position="329"/>
        <end position="436"/>
    </location>
</feature>
<proteinExistence type="predicted"/>
<reference evidence="4 5" key="1">
    <citation type="submission" date="2019-12" db="EMBL/GenBank/DDBJ databases">
        <title>Chromosome-level assembly of the Caenorhabditis remanei genome.</title>
        <authorList>
            <person name="Teterina A.A."/>
            <person name="Willis J.H."/>
            <person name="Phillips P.C."/>
        </authorList>
    </citation>
    <scope>NUCLEOTIDE SEQUENCE [LARGE SCALE GENOMIC DNA]</scope>
    <source>
        <strain evidence="4 5">PX506</strain>
        <tissue evidence="4">Whole organism</tissue>
    </source>
</reference>
<comment type="caution">
    <text evidence="4">The sequence shown here is derived from an EMBL/GenBank/DDBJ whole genome shotgun (WGS) entry which is preliminary data.</text>
</comment>
<protein>
    <recommendedName>
        <fullName evidence="3">NTF2-like domain-containing protein</fullName>
    </recommendedName>
</protein>
<dbReference type="RefSeq" id="XP_003111312.2">
    <property type="nucleotide sequence ID" value="XM_003111264.2"/>
</dbReference>
<dbReference type="Proteomes" id="UP000483820">
    <property type="component" value="Chromosome I"/>
</dbReference>
<dbReference type="InterPro" id="IPR058721">
    <property type="entry name" value="NTF2_3"/>
</dbReference>
<feature type="chain" id="PRO_5025394174" description="NTF2-like domain-containing protein" evidence="2">
    <location>
        <begin position="19"/>
        <end position="444"/>
    </location>
</feature>
<dbReference type="Pfam" id="PF26530">
    <property type="entry name" value="NTF2_3"/>
    <property type="match status" value="3"/>
</dbReference>
<dbReference type="EMBL" id="WUAV01000001">
    <property type="protein sequence ID" value="KAF1769341.1"/>
    <property type="molecule type" value="Genomic_DNA"/>
</dbReference>
<dbReference type="CTD" id="9801342"/>
<evidence type="ECO:0000313" key="5">
    <source>
        <dbReference type="Proteomes" id="UP000483820"/>
    </source>
</evidence>
<evidence type="ECO:0000313" key="4">
    <source>
        <dbReference type="EMBL" id="KAF1769341.1"/>
    </source>
</evidence>
<feature type="signal peptide" evidence="2">
    <location>
        <begin position="1"/>
        <end position="18"/>
    </location>
</feature>
<dbReference type="AlphaFoldDB" id="A0A6A5HQ35"/>
<feature type="domain" description="NTF2-like" evidence="3">
    <location>
        <begin position="53"/>
        <end position="160"/>
    </location>
</feature>
<dbReference type="PANTHER" id="PTHR33940">
    <property type="entry name" value="PROTEIN CBG13625"/>
    <property type="match status" value="1"/>
</dbReference>
<evidence type="ECO:0000256" key="1">
    <source>
        <dbReference type="SAM" id="MobiDB-lite"/>
    </source>
</evidence>
<dbReference type="GeneID" id="9801342"/>
<feature type="region of interest" description="Disordered" evidence="1">
    <location>
        <begin position="298"/>
        <end position="320"/>
    </location>
</feature>
<evidence type="ECO:0000259" key="3">
    <source>
        <dbReference type="Pfam" id="PF26530"/>
    </source>
</evidence>